<comment type="caution">
    <text evidence="1">The sequence shown here is derived from an EMBL/GenBank/DDBJ whole genome shotgun (WGS) entry which is preliminary data.</text>
</comment>
<name>A0A6B1FAT8_9SYNE</name>
<feature type="non-terminal residue" evidence="1">
    <location>
        <position position="121"/>
    </location>
</feature>
<dbReference type="Gene3D" id="1.25.40.10">
    <property type="entry name" value="Tetratricopeptide repeat domain"/>
    <property type="match status" value="1"/>
</dbReference>
<proteinExistence type="predicted"/>
<dbReference type="PROSITE" id="PS50293">
    <property type="entry name" value="TPR_REGION"/>
    <property type="match status" value="1"/>
</dbReference>
<dbReference type="InterPro" id="IPR011990">
    <property type="entry name" value="TPR-like_helical_dom_sf"/>
</dbReference>
<dbReference type="EMBL" id="VYDO01000252">
    <property type="protein sequence ID" value="MYG38865.1"/>
    <property type="molecule type" value="Genomic_DNA"/>
</dbReference>
<dbReference type="SUPFAM" id="SSF48452">
    <property type="entry name" value="TPR-like"/>
    <property type="match status" value="1"/>
</dbReference>
<dbReference type="AlphaFoldDB" id="A0A6B1FAT8"/>
<protein>
    <submittedName>
        <fullName evidence="1">Tetratricopeptide repeat protein</fullName>
    </submittedName>
</protein>
<accession>A0A6B1FAT8</accession>
<gene>
    <name evidence="1" type="ORF">F4162_07875</name>
</gene>
<evidence type="ECO:0000313" key="1">
    <source>
        <dbReference type="EMBL" id="MYG38865.1"/>
    </source>
</evidence>
<reference evidence="1" key="1">
    <citation type="submission" date="2019-09" db="EMBL/GenBank/DDBJ databases">
        <title>Characterisation of the sponge microbiome using genome-centric metagenomics.</title>
        <authorList>
            <person name="Engelberts J.P."/>
            <person name="Robbins S.J."/>
            <person name="De Goeij J.M."/>
            <person name="Aranda M."/>
            <person name="Bell S.C."/>
            <person name="Webster N.S."/>
        </authorList>
    </citation>
    <scope>NUCLEOTIDE SEQUENCE</scope>
    <source>
        <strain evidence="1">SB0676_bin_10</strain>
    </source>
</reference>
<dbReference type="Pfam" id="PF00515">
    <property type="entry name" value="TPR_1"/>
    <property type="match status" value="1"/>
</dbReference>
<organism evidence="1">
    <name type="scientific">Synechococcus sp. SB0676_bin_10</name>
    <dbReference type="NCBI Taxonomy" id="2604869"/>
    <lineage>
        <taxon>Bacteria</taxon>
        <taxon>Bacillati</taxon>
        <taxon>Cyanobacteriota</taxon>
        <taxon>Cyanophyceae</taxon>
        <taxon>Synechococcales</taxon>
        <taxon>Synechococcaceae</taxon>
        <taxon>Synechococcus</taxon>
    </lineage>
</organism>
<sequence length="121" mass="12998">MVGLAASWADFPCVDQFRDATGLMKKKNLTGGFGEMKRDTASPTSVKAGQLSKEAEITYGKLIEESSICWRQGATQEVISLLRKALVVKPNSLQALINLGIALQAQGDLQAAIDAYRQALA</sequence>
<dbReference type="InterPro" id="IPR019734">
    <property type="entry name" value="TPR_rpt"/>
</dbReference>